<keyword evidence="2" id="KW-1185">Reference proteome</keyword>
<gene>
    <name evidence="1" type="ORF">PIB30_071188</name>
</gene>
<evidence type="ECO:0000313" key="2">
    <source>
        <dbReference type="Proteomes" id="UP001341840"/>
    </source>
</evidence>
<evidence type="ECO:0000313" key="1">
    <source>
        <dbReference type="EMBL" id="MED6174669.1"/>
    </source>
</evidence>
<comment type="caution">
    <text evidence="1">The sequence shown here is derived from an EMBL/GenBank/DDBJ whole genome shotgun (WGS) entry which is preliminary data.</text>
</comment>
<dbReference type="Proteomes" id="UP001341840">
    <property type="component" value="Unassembled WGS sequence"/>
</dbReference>
<accession>A0ABU6VND4</accession>
<sequence length="170" mass="18497">MANCHVLELLQKLSKAGHKLTGHVLLYGGGMESSLHGAHPLTGWYQSQTQVHSALVSGRVTRLLSLINNTNQHLILLLHRHHPLFITIAKSTIIKNYNTLTPPLSNPNLNLRASPPSHLLPNASSPHLTPSSNPLILFLLFLLHDSTTAGAEEDKEGHELYDGIRGDGGP</sequence>
<protein>
    <submittedName>
        <fullName evidence="1">Uncharacterized protein</fullName>
    </submittedName>
</protein>
<dbReference type="EMBL" id="JASCZI010151852">
    <property type="protein sequence ID" value="MED6174669.1"/>
    <property type="molecule type" value="Genomic_DNA"/>
</dbReference>
<name>A0ABU6VND4_9FABA</name>
<reference evidence="1 2" key="1">
    <citation type="journal article" date="2023" name="Plants (Basel)">
        <title>Bridging the Gap: Combining Genomics and Transcriptomics Approaches to Understand Stylosanthes scabra, an Orphan Legume from the Brazilian Caatinga.</title>
        <authorList>
            <person name="Ferreira-Neto J.R.C."/>
            <person name="da Silva M.D."/>
            <person name="Binneck E."/>
            <person name="de Melo N.F."/>
            <person name="da Silva R.H."/>
            <person name="de Melo A.L.T.M."/>
            <person name="Pandolfi V."/>
            <person name="Bustamante F.O."/>
            <person name="Brasileiro-Vidal A.C."/>
            <person name="Benko-Iseppon A.M."/>
        </authorList>
    </citation>
    <scope>NUCLEOTIDE SEQUENCE [LARGE SCALE GENOMIC DNA]</scope>
    <source>
        <tissue evidence="1">Leaves</tissue>
    </source>
</reference>
<organism evidence="1 2">
    <name type="scientific">Stylosanthes scabra</name>
    <dbReference type="NCBI Taxonomy" id="79078"/>
    <lineage>
        <taxon>Eukaryota</taxon>
        <taxon>Viridiplantae</taxon>
        <taxon>Streptophyta</taxon>
        <taxon>Embryophyta</taxon>
        <taxon>Tracheophyta</taxon>
        <taxon>Spermatophyta</taxon>
        <taxon>Magnoliopsida</taxon>
        <taxon>eudicotyledons</taxon>
        <taxon>Gunneridae</taxon>
        <taxon>Pentapetalae</taxon>
        <taxon>rosids</taxon>
        <taxon>fabids</taxon>
        <taxon>Fabales</taxon>
        <taxon>Fabaceae</taxon>
        <taxon>Papilionoideae</taxon>
        <taxon>50 kb inversion clade</taxon>
        <taxon>dalbergioids sensu lato</taxon>
        <taxon>Dalbergieae</taxon>
        <taxon>Pterocarpus clade</taxon>
        <taxon>Stylosanthes</taxon>
    </lineage>
</organism>
<proteinExistence type="predicted"/>